<proteinExistence type="predicted"/>
<gene>
    <name evidence="2" type="ORF">JCGZ_03681</name>
</gene>
<keyword evidence="3" id="KW-1185">Reference proteome</keyword>
<sequence length="181" mass="20116">MLQEKQICLFCGNKSPAHDPHSDSCSSSTNYTNFKRNGNDSPPPTTPPTPPSYIKASDLVLPVYDILEGEKSTRIDIDVMHHMKIIEKIGDTFRLVRRTVEDDDEGDHAEGDDNNMEEDIPRTTLCVGTFSSVGTSRADTSFQGTSDLSNEEVLARMMSRMDMFDARFQGMEAMILAGFSP</sequence>
<evidence type="ECO:0000313" key="3">
    <source>
        <dbReference type="Proteomes" id="UP000027138"/>
    </source>
</evidence>
<feature type="compositionally biased region" description="Polar residues" evidence="1">
    <location>
        <begin position="23"/>
        <end position="40"/>
    </location>
</feature>
<dbReference type="EMBL" id="KK914352">
    <property type="protein sequence ID" value="KDP39399.1"/>
    <property type="molecule type" value="Genomic_DNA"/>
</dbReference>
<feature type="compositionally biased region" description="Pro residues" evidence="1">
    <location>
        <begin position="41"/>
        <end position="51"/>
    </location>
</feature>
<evidence type="ECO:0000256" key="1">
    <source>
        <dbReference type="SAM" id="MobiDB-lite"/>
    </source>
</evidence>
<protein>
    <submittedName>
        <fullName evidence="2">Uncharacterized protein</fullName>
    </submittedName>
</protein>
<feature type="region of interest" description="Disordered" evidence="1">
    <location>
        <begin position="13"/>
        <end position="52"/>
    </location>
</feature>
<reference evidence="2 3" key="1">
    <citation type="journal article" date="2014" name="PLoS ONE">
        <title>Global Analysis of Gene Expression Profiles in Physic Nut (Jatropha curcas L.) Seedlings Exposed to Salt Stress.</title>
        <authorList>
            <person name="Zhang L."/>
            <person name="Zhang C."/>
            <person name="Wu P."/>
            <person name="Chen Y."/>
            <person name="Li M."/>
            <person name="Jiang H."/>
            <person name="Wu G."/>
        </authorList>
    </citation>
    <scope>NUCLEOTIDE SEQUENCE [LARGE SCALE GENOMIC DNA]</scope>
    <source>
        <strain evidence="3">cv. GZQX0401</strain>
        <tissue evidence="2">Young leaves</tissue>
    </source>
</reference>
<name>A0A067L5L3_JATCU</name>
<evidence type="ECO:0000313" key="2">
    <source>
        <dbReference type="EMBL" id="KDP39399.1"/>
    </source>
</evidence>
<dbReference type="AlphaFoldDB" id="A0A067L5L3"/>
<dbReference type="Proteomes" id="UP000027138">
    <property type="component" value="Unassembled WGS sequence"/>
</dbReference>
<organism evidence="2 3">
    <name type="scientific">Jatropha curcas</name>
    <name type="common">Barbados nut</name>
    <dbReference type="NCBI Taxonomy" id="180498"/>
    <lineage>
        <taxon>Eukaryota</taxon>
        <taxon>Viridiplantae</taxon>
        <taxon>Streptophyta</taxon>
        <taxon>Embryophyta</taxon>
        <taxon>Tracheophyta</taxon>
        <taxon>Spermatophyta</taxon>
        <taxon>Magnoliopsida</taxon>
        <taxon>eudicotyledons</taxon>
        <taxon>Gunneridae</taxon>
        <taxon>Pentapetalae</taxon>
        <taxon>rosids</taxon>
        <taxon>fabids</taxon>
        <taxon>Malpighiales</taxon>
        <taxon>Euphorbiaceae</taxon>
        <taxon>Crotonoideae</taxon>
        <taxon>Jatropheae</taxon>
        <taxon>Jatropha</taxon>
    </lineage>
</organism>
<accession>A0A067L5L3</accession>